<dbReference type="Pfam" id="PF02423">
    <property type="entry name" value="OCD_Mu_crystall"/>
    <property type="match status" value="1"/>
</dbReference>
<dbReference type="OrthoDB" id="41492at2759"/>
<sequence>MPNNTIKIVSSIDVESHILPRITLSSLLRSQAIALHSLLRSSYSTSTPSQCPPRLSLTAPEYTQLFMPARTSSSPGSVIKCVSVPKPSSSSARSGIPGVNLLFDDDTGRLSHVVNSTCLTALRTAAGSLLSSVLALGKVKDQVKSILVFGDGAQAVFHVWLHLRYFPSIKQVTVVVGQHRDLTSEEVRAKEDKLQAQLSALLHNRSLSKSSLTFLRADSEKSQVETALGTASIICTCTPSTVALFDHSSIVSPIRTHICAVGSYKPTMCELPPEVVRSASSQGSLMVDSKEACSHEAGCLIQAGLQVEEGSVELGTLLPDPTVGEEEGYLERLEKQQWKEAEVSVFKSVGVGLQDVEATKLVVRLSKGFGVDVPF</sequence>
<keyword evidence="5" id="KW-1185">Reference proteome</keyword>
<gene>
    <name evidence="3" type="ORF">UBRO2_01568</name>
    <name evidence="2" type="ORF">UBRO_07046</name>
</gene>
<dbReference type="GO" id="GO:0005737">
    <property type="term" value="C:cytoplasm"/>
    <property type="evidence" value="ECO:0007669"/>
    <property type="project" value="TreeGrafter"/>
</dbReference>
<dbReference type="Proteomes" id="UP000179920">
    <property type="component" value="Chromosome XIX"/>
</dbReference>
<name>A0A1K0GXJ2_9BASI</name>
<evidence type="ECO:0000313" key="3">
    <source>
        <dbReference type="EMBL" id="SYW76731.1"/>
    </source>
</evidence>
<reference evidence="2" key="2">
    <citation type="submission" date="2016-04" db="EMBL/GenBank/DDBJ databases">
        <authorList>
            <person name="Evans L.H."/>
            <person name="Alamgir A."/>
            <person name="Owens N."/>
            <person name="Weber N.D."/>
            <person name="Virtaneva K."/>
            <person name="Barbian K."/>
            <person name="Babar A."/>
            <person name="Rosenke K."/>
        </authorList>
    </citation>
    <scope>NUCLEOTIDE SEQUENCE</scope>
    <source>
        <strain evidence="2">UB2112</strain>
    </source>
</reference>
<evidence type="ECO:0000313" key="4">
    <source>
        <dbReference type="Proteomes" id="UP000179920"/>
    </source>
</evidence>
<comment type="similarity">
    <text evidence="1">Belongs to the ornithine cyclodeaminase/mu-crystallin family.</text>
</comment>
<accession>A0A1K0GXJ2</accession>
<dbReference type="InterPro" id="IPR003462">
    <property type="entry name" value="ODC_Mu_crystall"/>
</dbReference>
<dbReference type="PANTHER" id="PTHR13812:SF19">
    <property type="entry name" value="KETIMINE REDUCTASE MU-CRYSTALLIN"/>
    <property type="match status" value="1"/>
</dbReference>
<proteinExistence type="inferred from homology"/>
<reference evidence="4" key="1">
    <citation type="submission" date="2016-04" db="EMBL/GenBank/DDBJ databases">
        <authorList>
            <person name="Guldener U."/>
            <person name="Guldener U."/>
        </authorList>
    </citation>
    <scope>NUCLEOTIDE SEQUENCE [LARGE SCALE GENOMIC DNA]</scope>
    <source>
        <strain evidence="4">UB2112</strain>
    </source>
</reference>
<evidence type="ECO:0000256" key="1">
    <source>
        <dbReference type="ARBA" id="ARBA00008903"/>
    </source>
</evidence>
<dbReference type="Gene3D" id="3.40.50.720">
    <property type="entry name" value="NAD(P)-binding Rossmann-like Domain"/>
    <property type="match status" value="1"/>
</dbReference>
<evidence type="ECO:0000313" key="2">
    <source>
        <dbReference type="EMBL" id="SAM85735.1"/>
    </source>
</evidence>
<dbReference type="InterPro" id="IPR036291">
    <property type="entry name" value="NAD(P)-bd_dom_sf"/>
</dbReference>
<dbReference type="Proteomes" id="UP000658997">
    <property type="component" value="Unassembled WGS sequence"/>
</dbReference>
<dbReference type="SUPFAM" id="SSF51735">
    <property type="entry name" value="NAD(P)-binding Rossmann-fold domains"/>
    <property type="match status" value="1"/>
</dbReference>
<dbReference type="PANTHER" id="PTHR13812">
    <property type="entry name" value="KETIMINE REDUCTASE MU-CRYSTALLIN"/>
    <property type="match status" value="1"/>
</dbReference>
<evidence type="ECO:0000313" key="5">
    <source>
        <dbReference type="Proteomes" id="UP000658997"/>
    </source>
</evidence>
<evidence type="ECO:0008006" key="6">
    <source>
        <dbReference type="Google" id="ProtNLM"/>
    </source>
</evidence>
<dbReference type="Gene3D" id="3.30.1780.10">
    <property type="entry name" value="ornithine cyclodeaminase, domain 1"/>
    <property type="match status" value="1"/>
</dbReference>
<reference evidence="3" key="3">
    <citation type="submission" date="2018-08" db="EMBL/GenBank/DDBJ databases">
        <authorList>
            <person name="Guldener U."/>
        </authorList>
    </citation>
    <scope>NUCLEOTIDE SEQUENCE</scope>
    <source>
        <strain evidence="3">UB2</strain>
    </source>
</reference>
<dbReference type="AlphaFoldDB" id="A0A1K0GXJ2"/>
<protein>
    <recommendedName>
        <fullName evidence="6">Ornithine cyclodeaminase</fullName>
    </recommendedName>
</protein>
<organism evidence="2 4">
    <name type="scientific">Ustilago bromivora</name>
    <dbReference type="NCBI Taxonomy" id="307758"/>
    <lineage>
        <taxon>Eukaryota</taxon>
        <taxon>Fungi</taxon>
        <taxon>Dikarya</taxon>
        <taxon>Basidiomycota</taxon>
        <taxon>Ustilaginomycotina</taxon>
        <taxon>Ustilaginomycetes</taxon>
        <taxon>Ustilaginales</taxon>
        <taxon>Ustilaginaceae</taxon>
        <taxon>Ustilago</taxon>
    </lineage>
</organism>
<dbReference type="EMBL" id="ULHB01000021">
    <property type="protein sequence ID" value="SYW76731.1"/>
    <property type="molecule type" value="Genomic_DNA"/>
</dbReference>
<dbReference type="InterPro" id="IPR023401">
    <property type="entry name" value="ODC_N"/>
</dbReference>
<dbReference type="EMBL" id="LT558135">
    <property type="protein sequence ID" value="SAM85735.1"/>
    <property type="molecule type" value="Genomic_DNA"/>
</dbReference>